<reference evidence="2 3" key="1">
    <citation type="submission" date="2019-10" db="EMBL/GenBank/DDBJ databases">
        <title>Genome sequence of Azospirillum formosense CC-Nfb-7.</title>
        <authorList>
            <person name="Ambrosini A."/>
            <person name="Sant'Anna F.H."/>
            <person name="Cassan F.D."/>
            <person name="Souza E.M."/>
            <person name="Passaglia L.M.P."/>
        </authorList>
    </citation>
    <scope>NUCLEOTIDE SEQUENCE [LARGE SCALE GENOMIC DNA]</scope>
    <source>
        <strain evidence="2 3">CC-NFb-7</strain>
    </source>
</reference>
<sequence length="69" mass="7511">MHGLNLDSIDGPLGELAAILAPSFFVPPPASNLCVRAANAAIVFIILFANIYKIFLDIITKKRGRQIFL</sequence>
<dbReference type="Proteomes" id="UP000639419">
    <property type="component" value="Unassembled WGS sequence"/>
</dbReference>
<keyword evidence="3" id="KW-1185">Reference proteome</keyword>
<proteinExistence type="predicted"/>
<name>A0ABX2KQX7_9PROT</name>
<accession>A0ABX2KQX7</accession>
<keyword evidence="1" id="KW-1133">Transmembrane helix</keyword>
<protein>
    <submittedName>
        <fullName evidence="2">Uncharacterized protein</fullName>
    </submittedName>
</protein>
<feature type="transmembrane region" description="Helical" evidence="1">
    <location>
        <begin position="37"/>
        <end position="56"/>
    </location>
</feature>
<keyword evidence="1" id="KW-0812">Transmembrane</keyword>
<keyword evidence="1" id="KW-0472">Membrane</keyword>
<gene>
    <name evidence="2" type="ORF">GBZ26_07265</name>
</gene>
<evidence type="ECO:0000256" key="1">
    <source>
        <dbReference type="SAM" id="Phobius"/>
    </source>
</evidence>
<evidence type="ECO:0000313" key="2">
    <source>
        <dbReference type="EMBL" id="NUB19011.1"/>
    </source>
</evidence>
<evidence type="ECO:0000313" key="3">
    <source>
        <dbReference type="Proteomes" id="UP000639419"/>
    </source>
</evidence>
<comment type="caution">
    <text evidence="2">The sequence shown here is derived from an EMBL/GenBank/DDBJ whole genome shotgun (WGS) entry which is preliminary data.</text>
</comment>
<dbReference type="RefSeq" id="WP_174438260.1">
    <property type="nucleotide sequence ID" value="NZ_BAABCC010000053.1"/>
</dbReference>
<organism evidence="2 3">
    <name type="scientific">Azospirillum formosense</name>
    <dbReference type="NCBI Taxonomy" id="861533"/>
    <lineage>
        <taxon>Bacteria</taxon>
        <taxon>Pseudomonadati</taxon>
        <taxon>Pseudomonadota</taxon>
        <taxon>Alphaproteobacteria</taxon>
        <taxon>Rhodospirillales</taxon>
        <taxon>Azospirillaceae</taxon>
        <taxon>Azospirillum</taxon>
    </lineage>
</organism>
<dbReference type="EMBL" id="WHOR01000035">
    <property type="protein sequence ID" value="NUB19011.1"/>
    <property type="molecule type" value="Genomic_DNA"/>
</dbReference>